<evidence type="ECO:0000313" key="2">
    <source>
        <dbReference type="EMBL" id="OAQ63472.1"/>
    </source>
</evidence>
<name>A0A179FDA4_METCM</name>
<accession>A0A179FDA4</accession>
<reference evidence="2 3" key="1">
    <citation type="journal article" date="2016" name="PLoS Pathog.">
        <title>Biosynthesis of antibiotic leucinostatins in bio-control fungus Purpureocillium lilacinum and their inhibition on phytophthora revealed by genome mining.</title>
        <authorList>
            <person name="Wang G."/>
            <person name="Liu Z."/>
            <person name="Lin R."/>
            <person name="Li E."/>
            <person name="Mao Z."/>
            <person name="Ling J."/>
            <person name="Yang Y."/>
            <person name="Yin W.B."/>
            <person name="Xie B."/>
        </authorList>
    </citation>
    <scope>NUCLEOTIDE SEQUENCE [LARGE SCALE GENOMIC DNA]</scope>
    <source>
        <strain evidence="2">170</strain>
    </source>
</reference>
<dbReference type="KEGG" id="pchm:VFPPC_14674"/>
<dbReference type="AlphaFoldDB" id="A0A179FDA4"/>
<evidence type="ECO:0000256" key="1">
    <source>
        <dbReference type="ARBA" id="ARBA00038158"/>
    </source>
</evidence>
<proteinExistence type="inferred from homology"/>
<comment type="caution">
    <text evidence="2">The sequence shown here is derived from an EMBL/GenBank/DDBJ whole genome shotgun (WGS) entry which is preliminary data.</text>
</comment>
<evidence type="ECO:0000313" key="3">
    <source>
        <dbReference type="Proteomes" id="UP000078397"/>
    </source>
</evidence>
<keyword evidence="3" id="KW-1185">Reference proteome</keyword>
<dbReference type="GeneID" id="28856436"/>
<dbReference type="GO" id="GO:0008168">
    <property type="term" value="F:methyltransferase activity"/>
    <property type="evidence" value="ECO:0007669"/>
    <property type="project" value="UniProtKB-KW"/>
</dbReference>
<gene>
    <name evidence="2" type="ORF">VFPPC_14674</name>
</gene>
<dbReference type="Gene3D" id="3.40.50.150">
    <property type="entry name" value="Vaccinia Virus protein VP39"/>
    <property type="match status" value="1"/>
</dbReference>
<dbReference type="STRING" id="1380566.A0A179FDA4"/>
<dbReference type="EMBL" id="LSBJ02000006">
    <property type="protein sequence ID" value="OAQ63472.1"/>
    <property type="molecule type" value="Genomic_DNA"/>
</dbReference>
<dbReference type="GO" id="GO:0032259">
    <property type="term" value="P:methylation"/>
    <property type="evidence" value="ECO:0007669"/>
    <property type="project" value="UniProtKB-KW"/>
</dbReference>
<keyword evidence="2" id="KW-0489">Methyltransferase</keyword>
<protein>
    <submittedName>
        <fullName evidence="2">Methyltransferase domain-containing protein</fullName>
    </submittedName>
</protein>
<dbReference type="InterPro" id="IPR029063">
    <property type="entry name" value="SAM-dependent_MTases_sf"/>
</dbReference>
<dbReference type="PANTHER" id="PTHR43591:SF102">
    <property type="entry name" value="S-ADENOSYL-L-METHIONINE-DEPENDENT METHYLTRANSFERASE"/>
    <property type="match status" value="1"/>
</dbReference>
<dbReference type="SUPFAM" id="SSF53335">
    <property type="entry name" value="S-adenosyl-L-methionine-dependent methyltransferases"/>
    <property type="match status" value="1"/>
</dbReference>
<comment type="similarity">
    <text evidence="1">Belongs to the methyltransferase superfamily. LaeA methyltransferase family.</text>
</comment>
<dbReference type="PANTHER" id="PTHR43591">
    <property type="entry name" value="METHYLTRANSFERASE"/>
    <property type="match status" value="1"/>
</dbReference>
<dbReference type="OrthoDB" id="2013972at2759"/>
<dbReference type="Proteomes" id="UP000078397">
    <property type="component" value="Unassembled WGS sequence"/>
</dbReference>
<dbReference type="CDD" id="cd02440">
    <property type="entry name" value="AdoMet_MTases"/>
    <property type="match status" value="1"/>
</dbReference>
<sequence>MAEGSEVSDEVDEVAVYPVLDVDIEADKPTQQRASSGSSVLDDSAIEEHGRTYHSYKQGTYLLPNDAEEQSRLDIQHKTITTLLGGKLALAPIEPKNVLDVATGTGIWAIEFARQYPKSNVIGSDLSLIQPKDVVHNCSFVKEDAENDEWTYNQTFDYIHFRLLFTCFNDLSAVLRKTYNHLESGGWVEFQDHTPEVLSSDGTSVGSGMEKFGHAIVRGLARFGRDATRIKSIRQLLVAQGFVDVTERVFPYPVGVWPRDPHYKEVGRWNGHNVGLGLEGAVKMLFAAGLTESEAQDLISQVRGELKSHHVHAFMPFYVVYGRKP</sequence>
<dbReference type="Pfam" id="PF13489">
    <property type="entry name" value="Methyltransf_23"/>
    <property type="match status" value="1"/>
</dbReference>
<organism evidence="2 3">
    <name type="scientific">Pochonia chlamydosporia 170</name>
    <dbReference type="NCBI Taxonomy" id="1380566"/>
    <lineage>
        <taxon>Eukaryota</taxon>
        <taxon>Fungi</taxon>
        <taxon>Dikarya</taxon>
        <taxon>Ascomycota</taxon>
        <taxon>Pezizomycotina</taxon>
        <taxon>Sordariomycetes</taxon>
        <taxon>Hypocreomycetidae</taxon>
        <taxon>Hypocreales</taxon>
        <taxon>Clavicipitaceae</taxon>
        <taxon>Pochonia</taxon>
    </lineage>
</organism>
<keyword evidence="2" id="KW-0808">Transferase</keyword>
<dbReference type="RefSeq" id="XP_018141052.1">
    <property type="nucleotide sequence ID" value="XM_018292442.1"/>
</dbReference>